<evidence type="ECO:0000313" key="3">
    <source>
        <dbReference type="Proteomes" id="UP000232145"/>
    </source>
</evidence>
<keyword evidence="1" id="KW-1133">Transmembrane helix</keyword>
<reference evidence="2 3" key="1">
    <citation type="submission" date="2017-07" db="EMBL/GenBank/DDBJ databases">
        <title>Leptospira spp. isolated from tropical soils.</title>
        <authorList>
            <person name="Thibeaux R."/>
            <person name="Iraola G."/>
            <person name="Ferres I."/>
            <person name="Bierque E."/>
            <person name="Girault D."/>
            <person name="Soupe-Gilbert M.-E."/>
            <person name="Picardeau M."/>
            <person name="Goarant C."/>
        </authorList>
    </citation>
    <scope>NUCLEOTIDE SEQUENCE [LARGE SCALE GENOMIC DNA]</scope>
    <source>
        <strain evidence="2 3">FH2-B-A1</strain>
    </source>
</reference>
<feature type="transmembrane region" description="Helical" evidence="1">
    <location>
        <begin position="74"/>
        <end position="100"/>
    </location>
</feature>
<name>A0A2N0AMA4_9LEPT</name>
<dbReference type="EMBL" id="NPDX01000001">
    <property type="protein sequence ID" value="PJZ85436.1"/>
    <property type="molecule type" value="Genomic_DNA"/>
</dbReference>
<sequence length="122" mass="14705">MKKYHFGFYLFSLILNYVFYLRIFSESTVDSFGFSSSFIICILILIFMIIYNKYYAEQKYLSSDELFIKNVLNILWRTLLYLPTFTLVFLIGIYVVGLFFNKDIQFYIRIFIFKIIGFGNIF</sequence>
<accession>A0A2N0AMA4</accession>
<comment type="caution">
    <text evidence="2">The sequence shown here is derived from an EMBL/GenBank/DDBJ whole genome shotgun (WGS) entry which is preliminary data.</text>
</comment>
<gene>
    <name evidence="2" type="ORF">CH364_04145</name>
</gene>
<evidence type="ECO:0000256" key="1">
    <source>
        <dbReference type="SAM" id="Phobius"/>
    </source>
</evidence>
<dbReference type="Proteomes" id="UP000232145">
    <property type="component" value="Unassembled WGS sequence"/>
</dbReference>
<evidence type="ECO:0000313" key="2">
    <source>
        <dbReference type="EMBL" id="PJZ85436.1"/>
    </source>
</evidence>
<feature type="transmembrane region" description="Helical" evidence="1">
    <location>
        <begin position="32"/>
        <end position="54"/>
    </location>
</feature>
<keyword evidence="1" id="KW-0812">Transmembrane</keyword>
<dbReference type="RefSeq" id="WP_100742334.1">
    <property type="nucleotide sequence ID" value="NZ_NPDW01000001.1"/>
</dbReference>
<keyword evidence="1" id="KW-0472">Membrane</keyword>
<feature type="transmembrane region" description="Helical" evidence="1">
    <location>
        <begin position="6"/>
        <end position="25"/>
    </location>
</feature>
<keyword evidence="3" id="KW-1185">Reference proteome</keyword>
<organism evidence="2 3">
    <name type="scientific">Leptospira harrisiae</name>
    <dbReference type="NCBI Taxonomy" id="2023189"/>
    <lineage>
        <taxon>Bacteria</taxon>
        <taxon>Pseudomonadati</taxon>
        <taxon>Spirochaetota</taxon>
        <taxon>Spirochaetia</taxon>
        <taxon>Leptospirales</taxon>
        <taxon>Leptospiraceae</taxon>
        <taxon>Leptospira</taxon>
    </lineage>
</organism>
<proteinExistence type="predicted"/>
<protein>
    <submittedName>
        <fullName evidence="2">Uncharacterized protein</fullName>
    </submittedName>
</protein>
<dbReference type="AlphaFoldDB" id="A0A2N0AMA4"/>